<organism evidence="6 7">
    <name type="scientific">Gemmobacter megaterium</name>
    <dbReference type="NCBI Taxonomy" id="1086013"/>
    <lineage>
        <taxon>Bacteria</taxon>
        <taxon>Pseudomonadati</taxon>
        <taxon>Pseudomonadota</taxon>
        <taxon>Alphaproteobacteria</taxon>
        <taxon>Rhodobacterales</taxon>
        <taxon>Paracoccaceae</taxon>
        <taxon>Gemmobacter</taxon>
    </lineage>
</organism>
<keyword evidence="7" id="KW-1185">Reference proteome</keyword>
<dbReference type="RefSeq" id="WP_076531933.1">
    <property type="nucleotide sequence ID" value="NZ_BMEH01000005.1"/>
</dbReference>
<dbReference type="OrthoDB" id="651281at2"/>
<gene>
    <name evidence="6" type="ORF">SAMN05421774_105107</name>
</gene>
<evidence type="ECO:0000256" key="2">
    <source>
        <dbReference type="ARBA" id="ARBA00022801"/>
    </source>
</evidence>
<evidence type="ECO:0000313" key="6">
    <source>
        <dbReference type="EMBL" id="SIT07696.1"/>
    </source>
</evidence>
<dbReference type="PANTHER" id="PTHR42988">
    <property type="entry name" value="PHOSPHOHYDROLASE"/>
    <property type="match status" value="1"/>
</dbReference>
<evidence type="ECO:0000313" key="7">
    <source>
        <dbReference type="Proteomes" id="UP000186141"/>
    </source>
</evidence>
<keyword evidence="3" id="KW-0408">Iron</keyword>
<feature type="domain" description="Calcineurin-like phosphoesterase" evidence="5">
    <location>
        <begin position="3"/>
        <end position="188"/>
    </location>
</feature>
<dbReference type="InterPro" id="IPR050884">
    <property type="entry name" value="CNP_phosphodiesterase-III"/>
</dbReference>
<dbReference type="EMBL" id="FTOT01000005">
    <property type="protein sequence ID" value="SIT07696.1"/>
    <property type="molecule type" value="Genomic_DNA"/>
</dbReference>
<evidence type="ECO:0000259" key="5">
    <source>
        <dbReference type="Pfam" id="PF00149"/>
    </source>
</evidence>
<dbReference type="PANTHER" id="PTHR42988:SF2">
    <property type="entry name" value="CYCLIC NUCLEOTIDE PHOSPHODIESTERASE CBUA0032-RELATED"/>
    <property type="match status" value="1"/>
</dbReference>
<evidence type="ECO:0000256" key="1">
    <source>
        <dbReference type="ARBA" id="ARBA00022723"/>
    </source>
</evidence>
<dbReference type="STRING" id="1086013.SAMN05421774_105107"/>
<keyword evidence="2" id="KW-0378">Hydrolase</keyword>
<dbReference type="GO" id="GO:0016787">
    <property type="term" value="F:hydrolase activity"/>
    <property type="evidence" value="ECO:0007669"/>
    <property type="project" value="UniProtKB-KW"/>
</dbReference>
<reference evidence="6 7" key="1">
    <citation type="submission" date="2017-01" db="EMBL/GenBank/DDBJ databases">
        <authorList>
            <person name="Mah S.A."/>
            <person name="Swanson W.J."/>
            <person name="Moy G.W."/>
            <person name="Vacquier V.D."/>
        </authorList>
    </citation>
    <scope>NUCLEOTIDE SEQUENCE [LARGE SCALE GENOMIC DNA]</scope>
    <source>
        <strain evidence="6 7">DSM 26375</strain>
    </source>
</reference>
<protein>
    <submittedName>
        <fullName evidence="6">3',5'-cyclic AMP phosphodiesterase CpdA</fullName>
    </submittedName>
</protein>
<dbReference type="InterPro" id="IPR004843">
    <property type="entry name" value="Calcineurin-like_PHP"/>
</dbReference>
<dbReference type="Pfam" id="PF00149">
    <property type="entry name" value="Metallophos"/>
    <property type="match status" value="1"/>
</dbReference>
<dbReference type="GO" id="GO:0046872">
    <property type="term" value="F:metal ion binding"/>
    <property type="evidence" value="ECO:0007669"/>
    <property type="project" value="UniProtKB-KW"/>
</dbReference>
<proteinExistence type="inferred from homology"/>
<dbReference type="InterPro" id="IPR029052">
    <property type="entry name" value="Metallo-depent_PP-like"/>
</dbReference>
<dbReference type="Gene3D" id="3.60.21.10">
    <property type="match status" value="1"/>
</dbReference>
<accession>A0A1N7PB10</accession>
<dbReference type="Proteomes" id="UP000186141">
    <property type="component" value="Unassembled WGS sequence"/>
</dbReference>
<dbReference type="AlphaFoldDB" id="A0A1N7PB10"/>
<keyword evidence="1" id="KW-0479">Metal-binding</keyword>
<dbReference type="SUPFAM" id="SSF56300">
    <property type="entry name" value="Metallo-dependent phosphatases"/>
    <property type="match status" value="1"/>
</dbReference>
<evidence type="ECO:0000256" key="3">
    <source>
        <dbReference type="ARBA" id="ARBA00023004"/>
    </source>
</evidence>
<sequence>MTRIVHLTDLHFGMERPELVAPLAQAITATAPDIVVVTGDLSHRARAPQFRAAMTFLQGLGVPVLATPGNHDIPLFNVVARMLGPFRGWRRNVGADLAPGATLDRVRILSANTADPFRWRRGILRQDDLRRIAASLEPGDGRINILACHHPLVEPPGFERGETRGGTAALPSLIRSGVHVVLSGHLHHWTIGLGIAQDRPQPLMLVQTGTALCGRAGETDHGFCVLDLAGPDLAITAWLADATTGHFVAQAPRRFHRDNGAWHLGG</sequence>
<comment type="similarity">
    <text evidence="4">Belongs to the cyclic nucleotide phosphodiesterase class-III family.</text>
</comment>
<evidence type="ECO:0000256" key="4">
    <source>
        <dbReference type="ARBA" id="ARBA00025742"/>
    </source>
</evidence>
<name>A0A1N7PB10_9RHOB</name>